<reference evidence="1" key="1">
    <citation type="submission" date="2015-07" db="EMBL/GenBank/DDBJ databases">
        <title>MeaNS - Measles Nucleotide Surveillance Program.</title>
        <authorList>
            <person name="Tran T."/>
            <person name="Druce J."/>
        </authorList>
    </citation>
    <scope>NUCLEOTIDE SEQUENCE</scope>
    <source>
        <strain evidence="1">UCB-OBI-ISO-001</strain>
        <tissue evidence="1">Gonad</tissue>
    </source>
</reference>
<accession>A0A0L8FNQ8</accession>
<sequence>MVKWSVKYVVITLSSLTNKLSLGNPSIPMARDFMLSTILSILATNCHKISSLITGSSTTFVRLTHQYLKHKKYELKLYRTMKISILLQQQKYELNNNVLPKD</sequence>
<protein>
    <submittedName>
        <fullName evidence="1">Uncharacterized protein</fullName>
    </submittedName>
</protein>
<dbReference type="EMBL" id="KQ428249">
    <property type="protein sequence ID" value="KOF66319.1"/>
    <property type="molecule type" value="Genomic_DNA"/>
</dbReference>
<organism evidence="1">
    <name type="scientific">Octopus bimaculoides</name>
    <name type="common">California two-spotted octopus</name>
    <dbReference type="NCBI Taxonomy" id="37653"/>
    <lineage>
        <taxon>Eukaryota</taxon>
        <taxon>Metazoa</taxon>
        <taxon>Spiralia</taxon>
        <taxon>Lophotrochozoa</taxon>
        <taxon>Mollusca</taxon>
        <taxon>Cephalopoda</taxon>
        <taxon>Coleoidea</taxon>
        <taxon>Octopodiformes</taxon>
        <taxon>Octopoda</taxon>
        <taxon>Incirrata</taxon>
        <taxon>Octopodidae</taxon>
        <taxon>Octopus</taxon>
    </lineage>
</organism>
<evidence type="ECO:0000313" key="1">
    <source>
        <dbReference type="EMBL" id="KOF66319.1"/>
    </source>
</evidence>
<proteinExistence type="predicted"/>
<gene>
    <name evidence="1" type="ORF">OCBIM_22012822mg</name>
</gene>
<dbReference type="AlphaFoldDB" id="A0A0L8FNQ8"/>
<name>A0A0L8FNQ8_OCTBM</name>